<dbReference type="Gene3D" id="3.40.50.300">
    <property type="entry name" value="P-loop containing nucleotide triphosphate hydrolases"/>
    <property type="match status" value="1"/>
</dbReference>
<reference evidence="1" key="2">
    <citation type="submission" date="2020-09" db="EMBL/GenBank/DDBJ databases">
        <authorList>
            <person name="Sun Q."/>
            <person name="Kim S."/>
        </authorList>
    </citation>
    <scope>NUCLEOTIDE SEQUENCE</scope>
    <source>
        <strain evidence="1">KCTC 42097</strain>
    </source>
</reference>
<dbReference type="InterPro" id="IPR027417">
    <property type="entry name" value="P-loop_NTPase"/>
</dbReference>
<comment type="caution">
    <text evidence="1">The sequence shown here is derived from an EMBL/GenBank/DDBJ whole genome shotgun (WGS) entry which is preliminary data.</text>
</comment>
<protein>
    <submittedName>
        <fullName evidence="1">Uncharacterized protein</fullName>
    </submittedName>
</protein>
<evidence type="ECO:0000313" key="1">
    <source>
        <dbReference type="EMBL" id="GHC60991.1"/>
    </source>
</evidence>
<gene>
    <name evidence="1" type="ORF">GCM10010136_01330</name>
</gene>
<keyword evidence="2" id="KW-1185">Reference proteome</keyword>
<dbReference type="EMBL" id="BMZO01000001">
    <property type="protein sequence ID" value="GHC60991.1"/>
    <property type="molecule type" value="Genomic_DNA"/>
</dbReference>
<dbReference type="AlphaFoldDB" id="A0A8J3DNM6"/>
<name>A0A8J3DNM6_9HYPH</name>
<sequence>MIGENFWVGLWEARASQYERIIVDDCRFPNEAAAVRRLGGAIVKLEGRRGVYSGHASERFDFFADAVVTNDRGIRGLICSVVEALAA</sequence>
<reference evidence="1" key="1">
    <citation type="journal article" date="2014" name="Int. J. Syst. Evol. Microbiol.">
        <title>Complete genome sequence of Corynebacterium casei LMG S-19264T (=DSM 44701T), isolated from a smear-ripened cheese.</title>
        <authorList>
            <consortium name="US DOE Joint Genome Institute (JGI-PGF)"/>
            <person name="Walter F."/>
            <person name="Albersmeier A."/>
            <person name="Kalinowski J."/>
            <person name="Ruckert C."/>
        </authorList>
    </citation>
    <scope>NUCLEOTIDE SEQUENCE</scope>
    <source>
        <strain evidence="1">KCTC 42097</strain>
    </source>
</reference>
<organism evidence="1 2">
    <name type="scientific">Limoniibacter endophyticus</name>
    <dbReference type="NCBI Taxonomy" id="1565040"/>
    <lineage>
        <taxon>Bacteria</taxon>
        <taxon>Pseudomonadati</taxon>
        <taxon>Pseudomonadota</taxon>
        <taxon>Alphaproteobacteria</taxon>
        <taxon>Hyphomicrobiales</taxon>
        <taxon>Bartonellaceae</taxon>
        <taxon>Limoniibacter</taxon>
    </lineage>
</organism>
<dbReference type="Proteomes" id="UP000641137">
    <property type="component" value="Unassembled WGS sequence"/>
</dbReference>
<accession>A0A8J3DNM6</accession>
<evidence type="ECO:0000313" key="2">
    <source>
        <dbReference type="Proteomes" id="UP000641137"/>
    </source>
</evidence>
<proteinExistence type="predicted"/>